<dbReference type="STRING" id="229919.GCA_001050195_02909"/>
<name>A0A3D1JFV6_9CHLR</name>
<comment type="caution">
    <text evidence="1">The sequence shown here is derived from an EMBL/GenBank/DDBJ whole genome shotgun (WGS) entry which is preliminary data.</text>
</comment>
<protein>
    <recommendedName>
        <fullName evidence="3">GHMP kinase C-terminal domain-containing protein</fullName>
    </recommendedName>
</protein>
<proteinExistence type="predicted"/>
<dbReference type="Proteomes" id="UP000264141">
    <property type="component" value="Unassembled WGS sequence"/>
</dbReference>
<dbReference type="AlphaFoldDB" id="A0A3D1JFV6"/>
<evidence type="ECO:0000313" key="2">
    <source>
        <dbReference type="Proteomes" id="UP000264141"/>
    </source>
</evidence>
<dbReference type="EMBL" id="DPBP01000020">
    <property type="protein sequence ID" value="HCE17105.1"/>
    <property type="molecule type" value="Genomic_DNA"/>
</dbReference>
<reference evidence="1 2" key="1">
    <citation type="journal article" date="2018" name="Nat. Biotechnol.">
        <title>A standardized bacterial taxonomy based on genome phylogeny substantially revises the tree of life.</title>
        <authorList>
            <person name="Parks D.H."/>
            <person name="Chuvochina M."/>
            <person name="Waite D.W."/>
            <person name="Rinke C."/>
            <person name="Skarshewski A."/>
            <person name="Chaumeil P.A."/>
            <person name="Hugenholtz P."/>
        </authorList>
    </citation>
    <scope>NUCLEOTIDE SEQUENCE [LARGE SCALE GENOMIC DNA]</scope>
    <source>
        <strain evidence="1">UBA8781</strain>
    </source>
</reference>
<accession>A0A3D1JFV6</accession>
<sequence length="265" mass="29067">MIESPPHPAIQDVIGHIPYRMALAGGWIDQPYISRHNPSPPGSMVVVGLEPDFHFMERSGMASGTRNVARRLWGDRLPPGDPAALVRQLYAAENEGKADPSGSQDMIGLIYPGINRLDYDYAVEGGVFPAHIETCRDETVIAWLEKAIHFLPVMQRPPGYNPLEIMNLEPAWVERLGQTGQQCFAAILARDLDALGASLNACMRCWEALLPATVRHPTISMDLSALLACYQARYPGAMYSGCGGGYLLVVSEDPVPGAFQVRIRR</sequence>
<gene>
    <name evidence="1" type="ORF">DEQ80_04530</name>
</gene>
<organism evidence="1 2">
    <name type="scientific">Anaerolinea thermolimosa</name>
    <dbReference type="NCBI Taxonomy" id="229919"/>
    <lineage>
        <taxon>Bacteria</taxon>
        <taxon>Bacillati</taxon>
        <taxon>Chloroflexota</taxon>
        <taxon>Anaerolineae</taxon>
        <taxon>Anaerolineales</taxon>
        <taxon>Anaerolineaceae</taxon>
        <taxon>Anaerolinea</taxon>
    </lineage>
</organism>
<evidence type="ECO:0008006" key="3">
    <source>
        <dbReference type="Google" id="ProtNLM"/>
    </source>
</evidence>
<evidence type="ECO:0000313" key="1">
    <source>
        <dbReference type="EMBL" id="HCE17105.1"/>
    </source>
</evidence>